<sequence length="228" mass="25571">MSVSDLAETLDVPIPSMYRLLDQLKNLGFVQLDLFGKVRCGERTHKLIMKLWQNTDYKLERMAILQELSSKIGETVGISIIQDLNVVCIDRVLSDWPLQLYLPTGTHIPVWGSSSGKLFLSQLSDEKCERLVNKMSLDTAASYNQTDKNQLMEAIIKTRDTKIGVDDEGFIPGLVACAVIIPNNEDKGFATLFTQCPVKKNTLEGLLNHVPIMREAAQELSIIFNKDD</sequence>
<dbReference type="InterPro" id="IPR036388">
    <property type="entry name" value="WH-like_DNA-bd_sf"/>
</dbReference>
<name>A0ABM5ZZH8_9GAMM</name>
<evidence type="ECO:0000256" key="2">
    <source>
        <dbReference type="ARBA" id="ARBA00023125"/>
    </source>
</evidence>
<gene>
    <name evidence="7" type="ORF">A3K91_2003</name>
</gene>
<dbReference type="PROSITE" id="PS51078">
    <property type="entry name" value="ICLR_ED"/>
    <property type="match status" value="1"/>
</dbReference>
<accession>A0ABM5ZZH8</accession>
<feature type="domain" description="IclR-ED" evidence="6">
    <location>
        <begin position="43"/>
        <end position="226"/>
    </location>
</feature>
<dbReference type="InterPro" id="IPR014757">
    <property type="entry name" value="Tscrpt_reg_IclR_C"/>
</dbReference>
<dbReference type="InterPro" id="IPR005471">
    <property type="entry name" value="Tscrpt_reg_IclR_N"/>
</dbReference>
<keyword evidence="3" id="KW-0804">Transcription</keyword>
<dbReference type="EMBL" id="CP014945">
    <property type="protein sequence ID" value="AMT97590.1"/>
    <property type="molecule type" value="Genomic_DNA"/>
</dbReference>
<evidence type="ECO:0000256" key="1">
    <source>
        <dbReference type="ARBA" id="ARBA00023015"/>
    </source>
</evidence>
<keyword evidence="2" id="KW-0238">DNA-binding</keyword>
<evidence type="ECO:0000313" key="8">
    <source>
        <dbReference type="Proteomes" id="UP000076104"/>
    </source>
</evidence>
<dbReference type="Proteomes" id="UP000076104">
    <property type="component" value="Chromosome"/>
</dbReference>
<dbReference type="Pfam" id="PF01614">
    <property type="entry name" value="IclR_C"/>
    <property type="match status" value="1"/>
</dbReference>
<dbReference type="PANTHER" id="PTHR30136:SF24">
    <property type="entry name" value="HTH-TYPE TRANSCRIPTIONAL REPRESSOR ALLR"/>
    <property type="match status" value="1"/>
</dbReference>
<keyword evidence="1" id="KW-0805">Transcription regulation</keyword>
<evidence type="ECO:0000256" key="4">
    <source>
        <dbReference type="ARBA" id="ARBA00040379"/>
    </source>
</evidence>
<dbReference type="SUPFAM" id="SSF55781">
    <property type="entry name" value="GAF domain-like"/>
    <property type="match status" value="1"/>
</dbReference>
<dbReference type="Gene3D" id="1.10.10.10">
    <property type="entry name" value="Winged helix-like DNA-binding domain superfamily/Winged helix DNA-binding domain"/>
    <property type="match status" value="1"/>
</dbReference>
<dbReference type="Gene3D" id="3.30.450.40">
    <property type="match status" value="1"/>
</dbReference>
<evidence type="ECO:0000259" key="6">
    <source>
        <dbReference type="PROSITE" id="PS51078"/>
    </source>
</evidence>
<evidence type="ECO:0000256" key="3">
    <source>
        <dbReference type="ARBA" id="ARBA00023163"/>
    </source>
</evidence>
<evidence type="ECO:0000313" key="7">
    <source>
        <dbReference type="EMBL" id="AMT97590.1"/>
    </source>
</evidence>
<dbReference type="InterPro" id="IPR029016">
    <property type="entry name" value="GAF-like_dom_sf"/>
</dbReference>
<keyword evidence="8" id="KW-1185">Reference proteome</keyword>
<reference evidence="7 8" key="1">
    <citation type="submission" date="2016-03" db="EMBL/GenBank/DDBJ databases">
        <title>Genome sequencing of Psychrobacter alimentarius PAMC 27889.</title>
        <authorList>
            <person name="Lee J."/>
            <person name="Kim O.-S."/>
        </authorList>
    </citation>
    <scope>NUCLEOTIDE SEQUENCE [LARGE SCALE GENOMIC DNA]</scope>
    <source>
        <strain evidence="7 8">PAMC 27889</strain>
    </source>
</reference>
<evidence type="ECO:0000256" key="5">
    <source>
        <dbReference type="ARBA" id="ARBA00042627"/>
    </source>
</evidence>
<protein>
    <recommendedName>
        <fullName evidence="4">HTH-type transcriptional repressor AllR</fullName>
    </recommendedName>
    <alternativeName>
        <fullName evidence="5">Negative regulator of allantoin and glyoxylate utilization operons</fullName>
    </alternativeName>
</protein>
<dbReference type="InterPro" id="IPR036390">
    <property type="entry name" value="WH_DNA-bd_sf"/>
</dbReference>
<dbReference type="Pfam" id="PF09339">
    <property type="entry name" value="HTH_IclR"/>
    <property type="match status" value="1"/>
</dbReference>
<dbReference type="InterPro" id="IPR050707">
    <property type="entry name" value="HTH_MetabolicPath_Reg"/>
</dbReference>
<proteinExistence type="predicted"/>
<dbReference type="PANTHER" id="PTHR30136">
    <property type="entry name" value="HELIX-TURN-HELIX TRANSCRIPTIONAL REGULATOR, ICLR FAMILY"/>
    <property type="match status" value="1"/>
</dbReference>
<organism evidence="7 8">
    <name type="scientific">Psychrobacter alimentarius</name>
    <dbReference type="NCBI Taxonomy" id="261164"/>
    <lineage>
        <taxon>Bacteria</taxon>
        <taxon>Pseudomonadati</taxon>
        <taxon>Pseudomonadota</taxon>
        <taxon>Gammaproteobacteria</taxon>
        <taxon>Moraxellales</taxon>
        <taxon>Moraxellaceae</taxon>
        <taxon>Psychrobacter</taxon>
    </lineage>
</organism>
<dbReference type="SUPFAM" id="SSF46785">
    <property type="entry name" value="Winged helix' DNA-binding domain"/>
    <property type="match status" value="1"/>
</dbReference>